<dbReference type="InParanoid" id="A0A286U904"/>
<protein>
    <submittedName>
        <fullName evidence="1">Uncharacterized protein</fullName>
    </submittedName>
</protein>
<dbReference type="AlphaFoldDB" id="A0A286U904"/>
<gene>
    <name evidence="1" type="ORF">PNOK_0768200</name>
</gene>
<dbReference type="Proteomes" id="UP000217199">
    <property type="component" value="Unassembled WGS sequence"/>
</dbReference>
<comment type="caution">
    <text evidence="1">The sequence shown here is derived from an EMBL/GenBank/DDBJ whole genome shotgun (WGS) entry which is preliminary data.</text>
</comment>
<accession>A0A286U904</accession>
<proteinExistence type="predicted"/>
<evidence type="ECO:0000313" key="1">
    <source>
        <dbReference type="EMBL" id="PAV16062.1"/>
    </source>
</evidence>
<dbReference type="EMBL" id="NBII01000008">
    <property type="protein sequence ID" value="PAV16062.1"/>
    <property type="molecule type" value="Genomic_DNA"/>
</dbReference>
<name>A0A286U904_9AGAM</name>
<sequence length="77" mass="8548">MRRVAGDKFSGILAFFCTTDNRSEDSSATTFTICAYGTGSVIGRLSKISVFASVPWDDWSTNWSLYRSSSSHQIKIK</sequence>
<evidence type="ECO:0000313" key="2">
    <source>
        <dbReference type="Proteomes" id="UP000217199"/>
    </source>
</evidence>
<keyword evidence="2" id="KW-1185">Reference proteome</keyword>
<organism evidence="1 2">
    <name type="scientific">Pyrrhoderma noxium</name>
    <dbReference type="NCBI Taxonomy" id="2282107"/>
    <lineage>
        <taxon>Eukaryota</taxon>
        <taxon>Fungi</taxon>
        <taxon>Dikarya</taxon>
        <taxon>Basidiomycota</taxon>
        <taxon>Agaricomycotina</taxon>
        <taxon>Agaricomycetes</taxon>
        <taxon>Hymenochaetales</taxon>
        <taxon>Hymenochaetaceae</taxon>
        <taxon>Pyrrhoderma</taxon>
    </lineage>
</organism>
<reference evidence="1 2" key="1">
    <citation type="journal article" date="2017" name="Mol. Ecol.">
        <title>Comparative and population genomic landscape of Phellinus noxius: A hypervariable fungus causing root rot in trees.</title>
        <authorList>
            <person name="Chung C.L."/>
            <person name="Lee T.J."/>
            <person name="Akiba M."/>
            <person name="Lee H.H."/>
            <person name="Kuo T.H."/>
            <person name="Liu D."/>
            <person name="Ke H.M."/>
            <person name="Yokoi T."/>
            <person name="Roa M.B."/>
            <person name="Lu M.J."/>
            <person name="Chang Y.Y."/>
            <person name="Ann P.J."/>
            <person name="Tsai J.N."/>
            <person name="Chen C.Y."/>
            <person name="Tzean S.S."/>
            <person name="Ota Y."/>
            <person name="Hattori T."/>
            <person name="Sahashi N."/>
            <person name="Liou R.F."/>
            <person name="Kikuchi T."/>
            <person name="Tsai I.J."/>
        </authorList>
    </citation>
    <scope>NUCLEOTIDE SEQUENCE [LARGE SCALE GENOMIC DNA]</scope>
    <source>
        <strain evidence="1 2">FFPRI411160</strain>
    </source>
</reference>